<evidence type="ECO:0000256" key="5">
    <source>
        <dbReference type="ARBA" id="ARBA00022692"/>
    </source>
</evidence>
<keyword evidence="5 10" id="KW-0812">Transmembrane</keyword>
<dbReference type="AlphaFoldDB" id="A0A844GF66"/>
<keyword evidence="3" id="KW-0813">Transport</keyword>
<evidence type="ECO:0000256" key="6">
    <source>
        <dbReference type="ARBA" id="ARBA00022847"/>
    </source>
</evidence>
<dbReference type="GO" id="GO:0015293">
    <property type="term" value="F:symporter activity"/>
    <property type="evidence" value="ECO:0007669"/>
    <property type="project" value="UniProtKB-KW"/>
</dbReference>
<organism evidence="13 14">
    <name type="scientific">Paludibacterium denitrificans</name>
    <dbReference type="NCBI Taxonomy" id="2675226"/>
    <lineage>
        <taxon>Bacteria</taxon>
        <taxon>Pseudomonadati</taxon>
        <taxon>Pseudomonadota</taxon>
        <taxon>Betaproteobacteria</taxon>
        <taxon>Neisseriales</taxon>
        <taxon>Chromobacteriaceae</taxon>
        <taxon>Paludibacterium</taxon>
    </lineage>
</organism>
<evidence type="ECO:0000256" key="4">
    <source>
        <dbReference type="ARBA" id="ARBA00022475"/>
    </source>
</evidence>
<dbReference type="InterPro" id="IPR050277">
    <property type="entry name" value="Sodium:Solute_Symporter"/>
</dbReference>
<dbReference type="PROSITE" id="PS50283">
    <property type="entry name" value="NA_SOLUT_SYMP_3"/>
    <property type="match status" value="1"/>
</dbReference>
<evidence type="ECO:0000256" key="9">
    <source>
        <dbReference type="RuleBase" id="RU362091"/>
    </source>
</evidence>
<dbReference type="InterPro" id="IPR038377">
    <property type="entry name" value="Na/Glc_symporter_sf"/>
</dbReference>
<dbReference type="InterPro" id="IPR040079">
    <property type="entry name" value="Glutathione_S-Trfase"/>
</dbReference>
<dbReference type="EMBL" id="WLYX01000001">
    <property type="protein sequence ID" value="MTD33344.1"/>
    <property type="molecule type" value="Genomic_DNA"/>
</dbReference>
<evidence type="ECO:0000256" key="7">
    <source>
        <dbReference type="ARBA" id="ARBA00022989"/>
    </source>
</evidence>
<dbReference type="PROSITE" id="PS50404">
    <property type="entry name" value="GST_NTER"/>
    <property type="match status" value="1"/>
</dbReference>
<dbReference type="InterPro" id="IPR036282">
    <property type="entry name" value="Glutathione-S-Trfase_C_sf"/>
</dbReference>
<dbReference type="PROSITE" id="PS50405">
    <property type="entry name" value="GST_CTER"/>
    <property type="match status" value="1"/>
</dbReference>
<evidence type="ECO:0000259" key="11">
    <source>
        <dbReference type="PROSITE" id="PS50404"/>
    </source>
</evidence>
<feature type="domain" description="GST C-terminal" evidence="12">
    <location>
        <begin position="521"/>
        <end position="643"/>
    </location>
</feature>
<evidence type="ECO:0000313" key="13">
    <source>
        <dbReference type="EMBL" id="MTD33344.1"/>
    </source>
</evidence>
<dbReference type="InterPro" id="IPR004045">
    <property type="entry name" value="Glutathione_S-Trfase_N"/>
</dbReference>
<keyword evidence="8 10" id="KW-0472">Membrane</keyword>
<keyword evidence="7 10" id="KW-1133">Transmembrane helix</keyword>
<comment type="subcellular location">
    <subcellularLocation>
        <location evidence="1">Cell membrane</location>
        <topology evidence="1">Multi-pass membrane protein</topology>
    </subcellularLocation>
</comment>
<reference evidence="13 14" key="1">
    <citation type="submission" date="2019-11" db="EMBL/GenBank/DDBJ databases">
        <title>Draft genome sequence of Paludibacterium sp. dN18-1.</title>
        <authorList>
            <person name="Im W.-T."/>
        </authorList>
    </citation>
    <scope>NUCLEOTIDE SEQUENCE [LARGE SCALE GENOMIC DNA]</scope>
    <source>
        <strain evidence="14">dN 18-1</strain>
    </source>
</reference>
<dbReference type="CDD" id="cd11480">
    <property type="entry name" value="SLC5sbd_u4"/>
    <property type="match status" value="1"/>
</dbReference>
<dbReference type="Pfam" id="PF02798">
    <property type="entry name" value="GST_N"/>
    <property type="match status" value="1"/>
</dbReference>
<evidence type="ECO:0000256" key="1">
    <source>
        <dbReference type="ARBA" id="ARBA00004651"/>
    </source>
</evidence>
<evidence type="ECO:0000256" key="3">
    <source>
        <dbReference type="ARBA" id="ARBA00022448"/>
    </source>
</evidence>
<feature type="transmembrane region" description="Helical" evidence="10">
    <location>
        <begin position="309"/>
        <end position="328"/>
    </location>
</feature>
<evidence type="ECO:0000259" key="12">
    <source>
        <dbReference type="PROSITE" id="PS50405"/>
    </source>
</evidence>
<dbReference type="Proteomes" id="UP000446658">
    <property type="component" value="Unassembled WGS sequence"/>
</dbReference>
<feature type="domain" description="GST N-terminal" evidence="11">
    <location>
        <begin position="437"/>
        <end position="519"/>
    </location>
</feature>
<dbReference type="InterPro" id="IPR001734">
    <property type="entry name" value="Na/solute_symporter"/>
</dbReference>
<keyword evidence="4" id="KW-1003">Cell membrane</keyword>
<feature type="transmembrane region" description="Helical" evidence="10">
    <location>
        <begin position="334"/>
        <end position="354"/>
    </location>
</feature>
<dbReference type="InterPro" id="IPR036249">
    <property type="entry name" value="Thioredoxin-like_sf"/>
</dbReference>
<accession>A0A844GF66</accession>
<evidence type="ECO:0000256" key="10">
    <source>
        <dbReference type="SAM" id="Phobius"/>
    </source>
</evidence>
<keyword evidence="6" id="KW-0769">Symport</keyword>
<feature type="transmembrane region" description="Helical" evidence="10">
    <location>
        <begin position="263"/>
        <end position="288"/>
    </location>
</feature>
<dbReference type="GO" id="GO:0005886">
    <property type="term" value="C:plasma membrane"/>
    <property type="evidence" value="ECO:0007669"/>
    <property type="project" value="UniProtKB-SubCell"/>
</dbReference>
<dbReference type="GO" id="GO:0006847">
    <property type="term" value="P:plasma membrane acetate transport"/>
    <property type="evidence" value="ECO:0007669"/>
    <property type="project" value="TreeGrafter"/>
</dbReference>
<dbReference type="PANTHER" id="PTHR48086">
    <property type="entry name" value="SODIUM/PROLINE SYMPORTER-RELATED"/>
    <property type="match status" value="1"/>
</dbReference>
<feature type="transmembrane region" description="Helical" evidence="10">
    <location>
        <begin position="366"/>
        <end position="391"/>
    </location>
</feature>
<comment type="similarity">
    <text evidence="2 9">Belongs to the sodium:solute symporter (SSF) (TC 2.A.21) family.</text>
</comment>
<dbReference type="InterPro" id="IPR010987">
    <property type="entry name" value="Glutathione-S-Trfase_C-like"/>
</dbReference>
<dbReference type="Pfam" id="PF00474">
    <property type="entry name" value="SSF"/>
    <property type="match status" value="2"/>
</dbReference>
<feature type="transmembrane region" description="Helical" evidence="10">
    <location>
        <begin position="168"/>
        <end position="190"/>
    </location>
</feature>
<dbReference type="GO" id="GO:0015123">
    <property type="term" value="F:acetate transmembrane transporter activity"/>
    <property type="evidence" value="ECO:0007669"/>
    <property type="project" value="TreeGrafter"/>
</dbReference>
<evidence type="ECO:0000256" key="8">
    <source>
        <dbReference type="ARBA" id="ARBA00023136"/>
    </source>
</evidence>
<dbReference type="Gene3D" id="1.20.1050.10">
    <property type="match status" value="1"/>
</dbReference>
<comment type="caution">
    <text evidence="13">The sequence shown here is derived from an EMBL/GenBank/DDBJ whole genome shotgun (WGS) entry which is preliminary data.</text>
</comment>
<feature type="transmembrane region" description="Helical" evidence="10">
    <location>
        <begin position="411"/>
        <end position="433"/>
    </location>
</feature>
<name>A0A844GF66_9NEIS</name>
<proteinExistence type="inferred from homology"/>
<dbReference type="InterPro" id="IPR004046">
    <property type="entry name" value="GST_C"/>
</dbReference>
<dbReference type="Pfam" id="PF00043">
    <property type="entry name" value="GST_C"/>
    <property type="match status" value="1"/>
</dbReference>
<evidence type="ECO:0008006" key="15">
    <source>
        <dbReference type="Google" id="ProtNLM"/>
    </source>
</evidence>
<protein>
    <recommendedName>
        <fullName evidence="15">Glutathione S-transferase</fullName>
    </recommendedName>
</protein>
<feature type="transmembrane region" description="Helical" evidence="10">
    <location>
        <begin position="202"/>
        <end position="224"/>
    </location>
</feature>
<feature type="transmembrane region" description="Helical" evidence="10">
    <location>
        <begin position="115"/>
        <end position="133"/>
    </location>
</feature>
<sequence>MYLGQGYDSLVYAVGTLVSWPLLLLLLAEKLRALGHYTVVDVLTRRFDDRRVRLVASTGSLTVTLSYLIVQMVGEATADRAAVWPAVSGVGHAGRAVDGAVCQPWRHAGHHRVQMLKALLMLGCSLLLAGGVLRTFHYQPSALFEAVHALRGEAAFLPSKQLANPVEVLSLGVGITLGLLGLPHVLMRFFTVADDRAARQSVGWATALVALCFALNIVIGYGALAMLTPLAALHDASGKLLGGNNMAAIHLAAQLGGDTLKGLISAVAFASILAVVAGLVLVSASAISHDLYALCYPGQAASPQRQLTLSRRAVLALGALAIALSVPFQHQNIAFLFGLAFAIAASCNFPVLLLALHWRGLSARGVLWGGLTGMVAALLLIITGPAVWVGILQQPRPLFPYANPALFSVPLAFIAALAGLASLLSPCATVKFIHTMTTLTLYGNRRSGHSYKVRLALMLADLSHDYRHIDLSLPRHERPADFQAISRWQQVPVLMVGDVPLVQSNAILEWLAENEGVLAGAPGERQTIREWLYWEASRLGIYLPQLRRLRRPGADAGAELLGWLEQQVRADLATLNGQLSHRSWLVSQNATVADIAASGYLWWLHDAGLDIAEWPHIGAWLQRLSALPGWQHPDQLMSPDIPE</sequence>
<evidence type="ECO:0000256" key="2">
    <source>
        <dbReference type="ARBA" id="ARBA00006434"/>
    </source>
</evidence>
<keyword evidence="14" id="KW-1185">Reference proteome</keyword>
<gene>
    <name evidence="13" type="ORF">GKE73_10065</name>
</gene>
<feature type="transmembrane region" description="Helical" evidence="10">
    <location>
        <begin position="6"/>
        <end position="28"/>
    </location>
</feature>
<evidence type="ECO:0000313" key="14">
    <source>
        <dbReference type="Proteomes" id="UP000446658"/>
    </source>
</evidence>
<dbReference type="SFLD" id="SFLDS00019">
    <property type="entry name" value="Glutathione_Transferase_(cytos"/>
    <property type="match status" value="1"/>
</dbReference>
<dbReference type="PANTHER" id="PTHR48086:SF6">
    <property type="entry name" value="CATION_ACETATE SYMPORTER ACTP"/>
    <property type="match status" value="1"/>
</dbReference>
<dbReference type="Gene3D" id="1.20.1730.10">
    <property type="entry name" value="Sodium/glucose cotransporter"/>
    <property type="match status" value="2"/>
</dbReference>
<dbReference type="SUPFAM" id="SSF52833">
    <property type="entry name" value="Thioredoxin-like"/>
    <property type="match status" value="1"/>
</dbReference>
<dbReference type="SUPFAM" id="SSF47616">
    <property type="entry name" value="GST C-terminal domain-like"/>
    <property type="match status" value="1"/>
</dbReference>